<protein>
    <recommendedName>
        <fullName evidence="11">G-protein coupled receptors family 1 profile domain-containing protein</fullName>
    </recommendedName>
</protein>
<keyword evidence="8" id="KW-0807">Transducer</keyword>
<feature type="compositionally biased region" description="Basic residues" evidence="9">
    <location>
        <begin position="249"/>
        <end position="258"/>
    </location>
</feature>
<dbReference type="GO" id="GO:0045202">
    <property type="term" value="C:synapse"/>
    <property type="evidence" value="ECO:0007669"/>
    <property type="project" value="GOC"/>
</dbReference>
<evidence type="ECO:0000256" key="3">
    <source>
        <dbReference type="ARBA" id="ARBA00022692"/>
    </source>
</evidence>
<evidence type="ECO:0000256" key="7">
    <source>
        <dbReference type="ARBA" id="ARBA00023170"/>
    </source>
</evidence>
<keyword evidence="13" id="KW-1185">Reference proteome</keyword>
<feature type="compositionally biased region" description="Polar residues" evidence="9">
    <location>
        <begin position="122"/>
        <end position="137"/>
    </location>
</feature>
<dbReference type="PANTHER" id="PTHR24248:SF185">
    <property type="entry name" value="DOPAMINE RECEPTOR 2"/>
    <property type="match status" value="1"/>
</dbReference>
<dbReference type="OrthoDB" id="10071887at2759"/>
<sequence length="622" mass="68621">MDRFLSVKIPAKYRNWRTERKVLVMIAVTWVLPTVVFFTSIIGWQYFVGKRQVAHDACEVQFMSDPLFLFILTIGYYWITLIVMCGLYGGIYKVALNLQRKSDAKHKKLQSTMELAADHSNVRNTASNSSDSTTHPARNSKKQRLKRSLKTGDVGGAGITPGQNNVTGFDKGVNASAFGGKGILGTATLGRHDSLGGGSVASDVADNKEEDRSSSPAFASDEENSSSGAATGADKSSSNKSPKGGGKTHPIHHHRVSQKRLDPKSGIAGIVNTAMLSHSDSLHPNTACKGPRSQDIHSNEMVGNPMPPSGQCLRPSHGGPNYSRLEPQRDEGGQQQEVDSLYSSSASDRLERSTIPLLDPEPTQGCPYIDEKSFLAIKPSEDTALMPGSVPPVTITSSADPTAAAENERDSPLWKRRNSLPVPPLASDVFDIVMDDDFTEYGVTEVTMTTTLSSKVNGEDVPFNSKHSDDATHDGSGDHPCPSDQHPDEGHSQTDSQRLSASRRPRKGDGRIHSFVKSVRSRNSRRRNRRERKSKSENRARKALRTITIILGAFVLCWTPYHIMIFVIGICNDATCVNLPFYNFTYWLCYLNSPINPFCYAFANTQFKRTFLRILRFDWHRT</sequence>
<feature type="compositionally biased region" description="Basic residues" evidence="9">
    <location>
        <begin position="519"/>
        <end position="533"/>
    </location>
</feature>
<evidence type="ECO:0000256" key="10">
    <source>
        <dbReference type="SAM" id="Phobius"/>
    </source>
</evidence>
<keyword evidence="4 10" id="KW-1133">Transmembrane helix</keyword>
<dbReference type="PANTHER" id="PTHR24248">
    <property type="entry name" value="ADRENERGIC RECEPTOR-RELATED G-PROTEIN COUPLED RECEPTOR"/>
    <property type="match status" value="1"/>
</dbReference>
<dbReference type="AlphaFoldDB" id="A0A2T7PRR9"/>
<feature type="region of interest" description="Disordered" evidence="9">
    <location>
        <begin position="120"/>
        <end position="168"/>
    </location>
</feature>
<comment type="caution">
    <text evidence="12">The sequence shown here is derived from an EMBL/GenBank/DDBJ whole genome shotgun (WGS) entry which is preliminary data.</text>
</comment>
<keyword evidence="3 10" id="KW-0812">Transmembrane</keyword>
<dbReference type="SUPFAM" id="SSF81321">
    <property type="entry name" value="Family A G protein-coupled receptor-like"/>
    <property type="match status" value="2"/>
</dbReference>
<dbReference type="Pfam" id="PF00001">
    <property type="entry name" value="7tm_1"/>
    <property type="match status" value="2"/>
</dbReference>
<evidence type="ECO:0000256" key="8">
    <source>
        <dbReference type="ARBA" id="ARBA00023224"/>
    </source>
</evidence>
<name>A0A2T7PRR9_POMCA</name>
<feature type="transmembrane region" description="Helical" evidence="10">
    <location>
        <begin position="543"/>
        <end position="564"/>
    </location>
</feature>
<dbReference type="PRINTS" id="PR00243">
    <property type="entry name" value="MUSCARINICR"/>
</dbReference>
<feature type="transmembrane region" description="Helical" evidence="10">
    <location>
        <begin position="67"/>
        <end position="91"/>
    </location>
</feature>
<keyword evidence="2" id="KW-1003">Cell membrane</keyword>
<dbReference type="STRING" id="400727.A0A2T7PRR9"/>
<feature type="compositionally biased region" description="Polar residues" evidence="9">
    <location>
        <begin position="333"/>
        <end position="347"/>
    </location>
</feature>
<reference evidence="12 13" key="1">
    <citation type="submission" date="2018-04" db="EMBL/GenBank/DDBJ databases">
        <title>The genome of golden apple snail Pomacea canaliculata provides insight into stress tolerance and invasive adaptation.</title>
        <authorList>
            <person name="Liu C."/>
            <person name="Liu B."/>
            <person name="Ren Y."/>
            <person name="Zhang Y."/>
            <person name="Wang H."/>
            <person name="Li S."/>
            <person name="Jiang F."/>
            <person name="Yin L."/>
            <person name="Zhang G."/>
            <person name="Qian W."/>
            <person name="Fan W."/>
        </authorList>
    </citation>
    <scope>NUCLEOTIDE SEQUENCE [LARGE SCALE GENOMIC DNA]</scope>
    <source>
        <strain evidence="12">SZHN2017</strain>
        <tissue evidence="12">Muscle</tissue>
    </source>
</reference>
<dbReference type="Proteomes" id="UP000245119">
    <property type="component" value="Linkage Group LG2"/>
</dbReference>
<feature type="region of interest" description="Disordered" evidence="9">
    <location>
        <begin position="455"/>
        <end position="539"/>
    </location>
</feature>
<feature type="domain" description="G-protein coupled receptors family 1 profile" evidence="11">
    <location>
        <begin position="1"/>
        <end position="600"/>
    </location>
</feature>
<feature type="transmembrane region" description="Helical" evidence="10">
    <location>
        <begin position="22"/>
        <end position="47"/>
    </location>
</feature>
<feature type="transmembrane region" description="Helical" evidence="10">
    <location>
        <begin position="584"/>
        <end position="603"/>
    </location>
</feature>
<evidence type="ECO:0000256" key="4">
    <source>
        <dbReference type="ARBA" id="ARBA00022989"/>
    </source>
</evidence>
<dbReference type="InterPro" id="IPR000276">
    <property type="entry name" value="GPCR_Rhodpsn"/>
</dbReference>
<evidence type="ECO:0000256" key="6">
    <source>
        <dbReference type="ARBA" id="ARBA00023136"/>
    </source>
</evidence>
<dbReference type="InterPro" id="IPR017452">
    <property type="entry name" value="GPCR_Rhodpsn_7TM"/>
</dbReference>
<evidence type="ECO:0000256" key="2">
    <source>
        <dbReference type="ARBA" id="ARBA00022475"/>
    </source>
</evidence>
<feature type="region of interest" description="Disordered" evidence="9">
    <location>
        <begin position="190"/>
        <end position="264"/>
    </location>
</feature>
<evidence type="ECO:0000313" key="13">
    <source>
        <dbReference type="Proteomes" id="UP000245119"/>
    </source>
</evidence>
<evidence type="ECO:0000256" key="5">
    <source>
        <dbReference type="ARBA" id="ARBA00023040"/>
    </source>
</evidence>
<proteinExistence type="predicted"/>
<dbReference type="GO" id="GO:0043410">
    <property type="term" value="P:positive regulation of MAPK cascade"/>
    <property type="evidence" value="ECO:0007669"/>
    <property type="project" value="TreeGrafter"/>
</dbReference>
<dbReference type="PRINTS" id="PR00237">
    <property type="entry name" value="GPCRRHODOPSN"/>
</dbReference>
<evidence type="ECO:0000259" key="11">
    <source>
        <dbReference type="PROSITE" id="PS50262"/>
    </source>
</evidence>
<comment type="subcellular location">
    <subcellularLocation>
        <location evidence="1">Cell membrane</location>
        <topology evidence="1">Multi-pass membrane protein</topology>
    </subcellularLocation>
</comment>
<feature type="region of interest" description="Disordered" evidence="9">
    <location>
        <begin position="382"/>
        <end position="421"/>
    </location>
</feature>
<feature type="region of interest" description="Disordered" evidence="9">
    <location>
        <begin position="281"/>
        <end position="366"/>
    </location>
</feature>
<feature type="compositionally biased region" description="Basic and acidic residues" evidence="9">
    <location>
        <begin position="466"/>
        <end position="477"/>
    </location>
</feature>
<dbReference type="InterPro" id="IPR000995">
    <property type="entry name" value="Musac_Ach_rcpt"/>
</dbReference>
<gene>
    <name evidence="12" type="ORF">C0Q70_03096</name>
</gene>
<dbReference type="PROSITE" id="PS50262">
    <property type="entry name" value="G_PROTEIN_RECEP_F1_2"/>
    <property type="match status" value="1"/>
</dbReference>
<evidence type="ECO:0000313" key="12">
    <source>
        <dbReference type="EMBL" id="PVD36123.1"/>
    </source>
</evidence>
<dbReference type="EMBL" id="PZQS01000002">
    <property type="protein sequence ID" value="PVD36123.1"/>
    <property type="molecule type" value="Genomic_DNA"/>
</dbReference>
<dbReference type="Gene3D" id="1.20.1070.10">
    <property type="entry name" value="Rhodopsin 7-helix transmembrane proteins"/>
    <property type="match status" value="2"/>
</dbReference>
<feature type="compositionally biased region" description="Basic residues" evidence="9">
    <location>
        <begin position="138"/>
        <end position="149"/>
    </location>
</feature>
<keyword evidence="7" id="KW-0675">Receptor</keyword>
<keyword evidence="5" id="KW-0297">G-protein coupled receptor</keyword>
<evidence type="ECO:0000256" key="9">
    <source>
        <dbReference type="SAM" id="MobiDB-lite"/>
    </source>
</evidence>
<dbReference type="GO" id="GO:0016907">
    <property type="term" value="F:G protein-coupled acetylcholine receptor activity"/>
    <property type="evidence" value="ECO:0007669"/>
    <property type="project" value="InterPro"/>
</dbReference>
<organism evidence="12 13">
    <name type="scientific">Pomacea canaliculata</name>
    <name type="common">Golden apple snail</name>
    <dbReference type="NCBI Taxonomy" id="400727"/>
    <lineage>
        <taxon>Eukaryota</taxon>
        <taxon>Metazoa</taxon>
        <taxon>Spiralia</taxon>
        <taxon>Lophotrochozoa</taxon>
        <taxon>Mollusca</taxon>
        <taxon>Gastropoda</taxon>
        <taxon>Caenogastropoda</taxon>
        <taxon>Architaenioglossa</taxon>
        <taxon>Ampullarioidea</taxon>
        <taxon>Ampullariidae</taxon>
        <taxon>Pomacea</taxon>
    </lineage>
</organism>
<dbReference type="GO" id="GO:0071880">
    <property type="term" value="P:adenylate cyclase-activating adrenergic receptor signaling pathway"/>
    <property type="evidence" value="ECO:0007669"/>
    <property type="project" value="TreeGrafter"/>
</dbReference>
<keyword evidence="6 10" id="KW-0472">Membrane</keyword>
<dbReference type="GO" id="GO:0005886">
    <property type="term" value="C:plasma membrane"/>
    <property type="evidence" value="ECO:0007669"/>
    <property type="project" value="UniProtKB-SubCell"/>
</dbReference>
<accession>A0A2T7PRR9</accession>
<evidence type="ECO:0000256" key="1">
    <source>
        <dbReference type="ARBA" id="ARBA00004651"/>
    </source>
</evidence>